<reference evidence="2 3" key="1">
    <citation type="journal article" date="2015" name="Genome Announc.">
        <title>Expanding the biotechnology potential of lactobacilli through comparative genomics of 213 strains and associated genera.</title>
        <authorList>
            <person name="Sun Z."/>
            <person name="Harris H.M."/>
            <person name="McCann A."/>
            <person name="Guo C."/>
            <person name="Argimon S."/>
            <person name="Zhang W."/>
            <person name="Yang X."/>
            <person name="Jeffery I.B."/>
            <person name="Cooney J.C."/>
            <person name="Kagawa T.F."/>
            <person name="Liu W."/>
            <person name="Song Y."/>
            <person name="Salvetti E."/>
            <person name="Wrobel A."/>
            <person name="Rasinkangas P."/>
            <person name="Parkhill J."/>
            <person name="Rea M.C."/>
            <person name="O'Sullivan O."/>
            <person name="Ritari J."/>
            <person name="Douillard F.P."/>
            <person name="Paul Ross R."/>
            <person name="Yang R."/>
            <person name="Briner A.E."/>
            <person name="Felis G.E."/>
            <person name="de Vos W.M."/>
            <person name="Barrangou R."/>
            <person name="Klaenhammer T.R."/>
            <person name="Caufield P.W."/>
            <person name="Cui Y."/>
            <person name="Zhang H."/>
            <person name="O'Toole P.W."/>
        </authorList>
    </citation>
    <scope>NUCLEOTIDE SEQUENCE [LARGE SCALE GENOMIC DNA]</scope>
    <source>
        <strain evidence="2 3">DSM 21116</strain>
    </source>
</reference>
<dbReference type="Proteomes" id="UP000051131">
    <property type="component" value="Unassembled WGS sequence"/>
</dbReference>
<dbReference type="PROSITE" id="PS51819">
    <property type="entry name" value="VOC"/>
    <property type="match status" value="1"/>
</dbReference>
<dbReference type="InterPro" id="IPR029068">
    <property type="entry name" value="Glyas_Bleomycin-R_OHBP_Dase"/>
</dbReference>
<accession>A0A0R2CIY4</accession>
<dbReference type="PATRIC" id="fig|1423729.3.peg.1789"/>
<dbReference type="AlphaFoldDB" id="A0A0R2CIY4"/>
<organism evidence="2 3">
    <name type="scientific">Liquorilactobacillus cacaonum DSM 21116</name>
    <dbReference type="NCBI Taxonomy" id="1423729"/>
    <lineage>
        <taxon>Bacteria</taxon>
        <taxon>Bacillati</taxon>
        <taxon>Bacillota</taxon>
        <taxon>Bacilli</taxon>
        <taxon>Lactobacillales</taxon>
        <taxon>Lactobacillaceae</taxon>
        <taxon>Liquorilactobacillus</taxon>
    </lineage>
</organism>
<dbReference type="InterPro" id="IPR037523">
    <property type="entry name" value="VOC_core"/>
</dbReference>
<dbReference type="RefSeq" id="WP_057829798.1">
    <property type="nucleotide sequence ID" value="NZ_AYZE01000017.1"/>
</dbReference>
<dbReference type="EMBL" id="AYZE01000017">
    <property type="protein sequence ID" value="KRM89940.1"/>
    <property type="molecule type" value="Genomic_DNA"/>
</dbReference>
<gene>
    <name evidence="2" type="ORF">FC80_GL001762</name>
</gene>
<sequence length="117" mass="13149">MNIKGIDSLTLEVADIARAKRFYHEVFDLPIISENTQQVTLRCGHQQLKLTLSKSTNKEKSINFSIATSTPLPDVLNHLANYYIPIIDTISNTDSTSKKNIIIVQDYDTNTIEIVAL</sequence>
<dbReference type="OrthoDB" id="9802805at2"/>
<proteinExistence type="predicted"/>
<dbReference type="SUPFAM" id="SSF54593">
    <property type="entry name" value="Glyoxalase/Bleomycin resistance protein/Dihydroxybiphenyl dioxygenase"/>
    <property type="match status" value="1"/>
</dbReference>
<dbReference type="Gene3D" id="3.10.180.10">
    <property type="entry name" value="2,3-Dihydroxybiphenyl 1,2-Dioxygenase, domain 1"/>
    <property type="match status" value="1"/>
</dbReference>
<dbReference type="InterPro" id="IPR004360">
    <property type="entry name" value="Glyas_Fos-R_dOase_dom"/>
</dbReference>
<evidence type="ECO:0000259" key="1">
    <source>
        <dbReference type="PROSITE" id="PS51819"/>
    </source>
</evidence>
<evidence type="ECO:0000313" key="3">
    <source>
        <dbReference type="Proteomes" id="UP000051131"/>
    </source>
</evidence>
<dbReference type="Pfam" id="PF00903">
    <property type="entry name" value="Glyoxalase"/>
    <property type="match status" value="1"/>
</dbReference>
<name>A0A0R2CIY4_9LACO</name>
<keyword evidence="3" id="KW-1185">Reference proteome</keyword>
<feature type="domain" description="VOC" evidence="1">
    <location>
        <begin position="5"/>
        <end position="117"/>
    </location>
</feature>
<comment type="caution">
    <text evidence="2">The sequence shown here is derived from an EMBL/GenBank/DDBJ whole genome shotgun (WGS) entry which is preliminary data.</text>
</comment>
<dbReference type="STRING" id="1423729.FC80_GL001762"/>
<evidence type="ECO:0000313" key="2">
    <source>
        <dbReference type="EMBL" id="KRM89940.1"/>
    </source>
</evidence>
<protein>
    <recommendedName>
        <fullName evidence="1">VOC domain-containing protein</fullName>
    </recommendedName>
</protein>